<dbReference type="EMBL" id="JH159153">
    <property type="protein sequence ID" value="EGZ20905.1"/>
    <property type="molecule type" value="Genomic_DNA"/>
</dbReference>
<dbReference type="SMART" id="SM00220">
    <property type="entry name" value="S_TKc"/>
    <property type="match status" value="1"/>
</dbReference>
<dbReference type="PROSITE" id="PS00107">
    <property type="entry name" value="PROTEIN_KINASE_ATP"/>
    <property type="match status" value="1"/>
</dbReference>
<evidence type="ECO:0000313" key="8">
    <source>
        <dbReference type="Proteomes" id="UP000002640"/>
    </source>
</evidence>
<dbReference type="InterPro" id="IPR008271">
    <property type="entry name" value="Ser/Thr_kinase_AS"/>
</dbReference>
<name>G4Z5C0_PHYSP</name>
<dbReference type="GO" id="GO:0004674">
    <property type="term" value="F:protein serine/threonine kinase activity"/>
    <property type="evidence" value="ECO:0007669"/>
    <property type="project" value="UniProtKB-KW"/>
</dbReference>
<keyword evidence="1 5" id="KW-0723">Serine/threonine-protein kinase</keyword>
<dbReference type="InParanoid" id="G4Z5C0"/>
<dbReference type="PANTHER" id="PTHR44329:SF214">
    <property type="entry name" value="PROTEIN KINASE DOMAIN-CONTAINING PROTEIN"/>
    <property type="match status" value="1"/>
</dbReference>
<dbReference type="InterPro" id="IPR017441">
    <property type="entry name" value="Protein_kinase_ATP_BS"/>
</dbReference>
<dbReference type="PROSITE" id="PS00108">
    <property type="entry name" value="PROTEIN_KINASE_ST"/>
    <property type="match status" value="1"/>
</dbReference>
<gene>
    <name evidence="7" type="ORF">PHYSODRAFT_491476</name>
</gene>
<proteinExistence type="inferred from homology"/>
<evidence type="ECO:0000259" key="6">
    <source>
        <dbReference type="PROSITE" id="PS50011"/>
    </source>
</evidence>
<keyword evidence="1 5" id="KW-0808">Transferase</keyword>
<keyword evidence="3 4" id="KW-0067">ATP-binding</keyword>
<dbReference type="PANTHER" id="PTHR44329">
    <property type="entry name" value="SERINE/THREONINE-PROTEIN KINASE TNNI3K-RELATED"/>
    <property type="match status" value="1"/>
</dbReference>
<organism evidence="7 8">
    <name type="scientific">Phytophthora sojae (strain P6497)</name>
    <name type="common">Soybean stem and root rot agent</name>
    <name type="synonym">Phytophthora megasperma f. sp. glycines</name>
    <dbReference type="NCBI Taxonomy" id="1094619"/>
    <lineage>
        <taxon>Eukaryota</taxon>
        <taxon>Sar</taxon>
        <taxon>Stramenopiles</taxon>
        <taxon>Oomycota</taxon>
        <taxon>Peronosporomycetes</taxon>
        <taxon>Peronosporales</taxon>
        <taxon>Peronosporaceae</taxon>
        <taxon>Phytophthora</taxon>
    </lineage>
</organism>
<dbReference type="KEGG" id="psoj:PHYSODRAFT_491476"/>
<sequence length="302" mass="34042">MSSEQTRVLQLSATRATSFSIVAIRRRLEALWAALGQSADVARERHARWEQKRSEQVEIFVSEASKTYLLLEELKSQEERLAFLTSLKEEIEHPAKYTPVQLEVLMKAYKDIASKLEKDDLLELRPEWLIPWYELSVDKYASLGHGGYGSVCRAKWLDSDVVVKSLIGSGRVGAMAMFRREVDIWFGFSHPHVIRLFGACHVGRPFFVCEDARNGTLVSYLRKHPNELWAKLHEAALGVQYLHARSVVHGDLKGNNIVIGSDRKAKVTDFGLSSIIGDDGNSEISAASHWVAPECLTNYQDS</sequence>
<evidence type="ECO:0000313" key="7">
    <source>
        <dbReference type="EMBL" id="EGZ20905.1"/>
    </source>
</evidence>
<reference evidence="7 8" key="1">
    <citation type="journal article" date="2006" name="Science">
        <title>Phytophthora genome sequences uncover evolutionary origins and mechanisms of pathogenesis.</title>
        <authorList>
            <person name="Tyler B.M."/>
            <person name="Tripathy S."/>
            <person name="Zhang X."/>
            <person name="Dehal P."/>
            <person name="Jiang R.H."/>
            <person name="Aerts A."/>
            <person name="Arredondo F.D."/>
            <person name="Baxter L."/>
            <person name="Bensasson D."/>
            <person name="Beynon J.L."/>
            <person name="Chapman J."/>
            <person name="Damasceno C.M."/>
            <person name="Dorrance A.E."/>
            <person name="Dou D."/>
            <person name="Dickerman A.W."/>
            <person name="Dubchak I.L."/>
            <person name="Garbelotto M."/>
            <person name="Gijzen M."/>
            <person name="Gordon S.G."/>
            <person name="Govers F."/>
            <person name="Grunwald N.J."/>
            <person name="Huang W."/>
            <person name="Ivors K.L."/>
            <person name="Jones R.W."/>
            <person name="Kamoun S."/>
            <person name="Krampis K."/>
            <person name="Lamour K.H."/>
            <person name="Lee M.K."/>
            <person name="McDonald W.H."/>
            <person name="Medina M."/>
            <person name="Meijer H.J."/>
            <person name="Nordberg E.K."/>
            <person name="Maclean D.J."/>
            <person name="Ospina-Giraldo M.D."/>
            <person name="Morris P.F."/>
            <person name="Phuntumart V."/>
            <person name="Putnam N.H."/>
            <person name="Rash S."/>
            <person name="Rose J.K."/>
            <person name="Sakihama Y."/>
            <person name="Salamov A.A."/>
            <person name="Savidor A."/>
            <person name="Scheuring C.F."/>
            <person name="Smith B.M."/>
            <person name="Sobral B.W."/>
            <person name="Terry A."/>
            <person name="Torto-Alalibo T.A."/>
            <person name="Win J."/>
            <person name="Xu Z."/>
            <person name="Zhang H."/>
            <person name="Grigoriev I.V."/>
            <person name="Rokhsar D.S."/>
            <person name="Boore J.L."/>
        </authorList>
    </citation>
    <scope>NUCLEOTIDE SEQUENCE [LARGE SCALE GENOMIC DNA]</scope>
    <source>
        <strain evidence="7 8">P6497</strain>
    </source>
</reference>
<evidence type="ECO:0000256" key="1">
    <source>
        <dbReference type="ARBA" id="ARBA00022527"/>
    </source>
</evidence>
<dbReference type="STRING" id="1094619.G4Z5C0"/>
<evidence type="ECO:0000256" key="5">
    <source>
        <dbReference type="RuleBase" id="RU000304"/>
    </source>
</evidence>
<dbReference type="Gene3D" id="1.10.510.10">
    <property type="entry name" value="Transferase(Phosphotransferase) domain 1"/>
    <property type="match status" value="1"/>
</dbReference>
<dbReference type="Proteomes" id="UP000002640">
    <property type="component" value="Unassembled WGS sequence"/>
</dbReference>
<dbReference type="InterPro" id="IPR000719">
    <property type="entry name" value="Prot_kinase_dom"/>
</dbReference>
<feature type="binding site" evidence="4">
    <location>
        <position position="164"/>
    </location>
    <ligand>
        <name>ATP</name>
        <dbReference type="ChEBI" id="CHEBI:30616"/>
    </ligand>
</feature>
<evidence type="ECO:0000256" key="3">
    <source>
        <dbReference type="ARBA" id="ARBA00022840"/>
    </source>
</evidence>
<dbReference type="SMR" id="G4Z5C0"/>
<dbReference type="GeneID" id="20656706"/>
<dbReference type="GO" id="GO:0005524">
    <property type="term" value="F:ATP binding"/>
    <property type="evidence" value="ECO:0007669"/>
    <property type="project" value="UniProtKB-UniRule"/>
</dbReference>
<dbReference type="InterPro" id="IPR051681">
    <property type="entry name" value="Ser/Thr_Kinases-Pseudokinases"/>
</dbReference>
<dbReference type="RefSeq" id="XP_009523622.1">
    <property type="nucleotide sequence ID" value="XM_009525327.1"/>
</dbReference>
<keyword evidence="8" id="KW-1185">Reference proteome</keyword>
<dbReference type="SUPFAM" id="SSF56112">
    <property type="entry name" value="Protein kinase-like (PK-like)"/>
    <property type="match status" value="1"/>
</dbReference>
<keyword evidence="1 5" id="KW-0418">Kinase</keyword>
<dbReference type="InterPro" id="IPR001245">
    <property type="entry name" value="Ser-Thr/Tyr_kinase_cat_dom"/>
</dbReference>
<keyword evidence="2 4" id="KW-0547">Nucleotide-binding</keyword>
<accession>G4Z5C0</accession>
<protein>
    <recommendedName>
        <fullName evidence="6">Protein kinase domain-containing protein</fullName>
    </recommendedName>
</protein>
<feature type="domain" description="Protein kinase" evidence="6">
    <location>
        <begin position="137"/>
        <end position="302"/>
    </location>
</feature>
<dbReference type="AlphaFoldDB" id="G4Z5C0"/>
<comment type="similarity">
    <text evidence="5">Belongs to the protein kinase superfamily.</text>
</comment>
<evidence type="ECO:0000256" key="4">
    <source>
        <dbReference type="PROSITE-ProRule" id="PRU10141"/>
    </source>
</evidence>
<feature type="non-terminal residue" evidence="7">
    <location>
        <position position="302"/>
    </location>
</feature>
<dbReference type="InterPro" id="IPR011009">
    <property type="entry name" value="Kinase-like_dom_sf"/>
</dbReference>
<evidence type="ECO:0000256" key="2">
    <source>
        <dbReference type="ARBA" id="ARBA00022741"/>
    </source>
</evidence>
<dbReference type="PROSITE" id="PS50011">
    <property type="entry name" value="PROTEIN_KINASE_DOM"/>
    <property type="match status" value="1"/>
</dbReference>
<dbReference type="Pfam" id="PF07714">
    <property type="entry name" value="PK_Tyr_Ser-Thr"/>
    <property type="match status" value="1"/>
</dbReference>